<dbReference type="OrthoDB" id="9802177at2"/>
<sequence>MKKTQLIFAGIASLLFSNALFSQEKPKEWDVSLYGFARADYIFDSRQSAQVREYHLNLYPLDKKLDANGDDINATGASNFLSVVSRLGVNFKGPNVWGAKASGKLEGDFFGNTQESIGLFRLRHAYAQLAWEKSSLTLGQTWYPSYVPEVFPGVANFSTGIMFNPFGWVGQIRFRQSLTPNLSLDLVAYKDREFQAPVVSGNANNSPSFNSTTPTLHAQLQYKTKNVIAGVGAEYQSLKPVITSGGLASDEKLNSTMLMGYLKYSNENVVAKFYGISGGNLHHLVMLGGYASYAETNGIDSYKPTKTSAFWVDIASNKPSVAPGVFFGYTKNSGLEDANYKSLYVRGVSGTRVVDNVWRASARVDFKQNKFRITPELEYTAATWGDLKTDATSGNNETNVGNFRAMVSAAYSF</sequence>
<accession>A0A1E5UHG5</accession>
<dbReference type="SUPFAM" id="SSF56935">
    <property type="entry name" value="Porins"/>
    <property type="match status" value="1"/>
</dbReference>
<dbReference type="AlphaFoldDB" id="A0A1E5UHG5"/>
<keyword evidence="2" id="KW-1185">Reference proteome</keyword>
<dbReference type="KEGG" id="cnr:EB819_06050"/>
<proteinExistence type="predicted"/>
<dbReference type="RefSeq" id="WP_069796550.1">
    <property type="nucleotide sequence ID" value="NZ_CP034157.1"/>
</dbReference>
<name>A0A1E5UHG5_9FLAO</name>
<protein>
    <recommendedName>
        <fullName evidence="3">Porin</fullName>
    </recommendedName>
</protein>
<evidence type="ECO:0000313" key="2">
    <source>
        <dbReference type="Proteomes" id="UP000095601"/>
    </source>
</evidence>
<reference evidence="1 2" key="1">
    <citation type="submission" date="2016-09" db="EMBL/GenBank/DDBJ databases">
        <authorList>
            <person name="Capua I."/>
            <person name="De Benedictis P."/>
            <person name="Joannis T."/>
            <person name="Lombin L.H."/>
            <person name="Cattoli G."/>
        </authorList>
    </citation>
    <scope>NUCLEOTIDE SEQUENCE [LARGE SCALE GENOMIC DNA]</scope>
    <source>
        <strain evidence="1 2">NRS-1</strain>
    </source>
</reference>
<dbReference type="PATRIC" id="fig|237258.4.peg.2089"/>
<gene>
    <name evidence="1" type="ORF">BHF72_1084</name>
</gene>
<evidence type="ECO:0000313" key="1">
    <source>
        <dbReference type="EMBL" id="OEL12330.1"/>
    </source>
</evidence>
<evidence type="ECO:0008006" key="3">
    <source>
        <dbReference type="Google" id="ProtNLM"/>
    </source>
</evidence>
<dbReference type="Proteomes" id="UP000095601">
    <property type="component" value="Unassembled WGS sequence"/>
</dbReference>
<dbReference type="EMBL" id="MKGI01000005">
    <property type="protein sequence ID" value="OEL12330.1"/>
    <property type="molecule type" value="Genomic_DNA"/>
</dbReference>
<organism evidence="1 2">
    <name type="scientific">Cloacibacterium normanense</name>
    <dbReference type="NCBI Taxonomy" id="237258"/>
    <lineage>
        <taxon>Bacteria</taxon>
        <taxon>Pseudomonadati</taxon>
        <taxon>Bacteroidota</taxon>
        <taxon>Flavobacteriia</taxon>
        <taxon>Flavobacteriales</taxon>
        <taxon>Weeksellaceae</taxon>
    </lineage>
</organism>
<comment type="caution">
    <text evidence="1">The sequence shown here is derived from an EMBL/GenBank/DDBJ whole genome shotgun (WGS) entry which is preliminary data.</text>
</comment>
<dbReference type="STRING" id="237258.SAMN04489756_102135"/>